<gene>
    <name evidence="1" type="ORF">BDZ85DRAFT_110478</name>
</gene>
<keyword evidence="2" id="KW-1185">Reference proteome</keyword>
<dbReference type="EMBL" id="ML992506">
    <property type="protein sequence ID" value="KAF2223511.1"/>
    <property type="molecule type" value="Genomic_DNA"/>
</dbReference>
<organism evidence="1 2">
    <name type="scientific">Elsinoe ampelina</name>
    <dbReference type="NCBI Taxonomy" id="302913"/>
    <lineage>
        <taxon>Eukaryota</taxon>
        <taxon>Fungi</taxon>
        <taxon>Dikarya</taxon>
        <taxon>Ascomycota</taxon>
        <taxon>Pezizomycotina</taxon>
        <taxon>Dothideomycetes</taxon>
        <taxon>Dothideomycetidae</taxon>
        <taxon>Myriangiales</taxon>
        <taxon>Elsinoaceae</taxon>
        <taxon>Elsinoe</taxon>
    </lineage>
</organism>
<sequence>MAYLTLKLAAYHRGMDVYERVRQYHWSFFIVTSIEAHTYGIAHQLRGMPGAFFYRGPEPGVALDKSSMLKHELDVGEIEASKIDRVHEILSTVSIDQVESSGWNCQNWAIDGFLKLQQEGLAYDHLTVEQIKNWFREA</sequence>
<dbReference type="Proteomes" id="UP000799538">
    <property type="component" value="Unassembled WGS sequence"/>
</dbReference>
<name>A0A6A6GCS2_9PEZI</name>
<evidence type="ECO:0000313" key="1">
    <source>
        <dbReference type="EMBL" id="KAF2223511.1"/>
    </source>
</evidence>
<dbReference type="Pfam" id="PF20174">
    <property type="entry name" value="DUF6540"/>
    <property type="match status" value="1"/>
</dbReference>
<dbReference type="AlphaFoldDB" id="A0A6A6GCS2"/>
<protein>
    <submittedName>
        <fullName evidence="1">Uncharacterized protein</fullName>
    </submittedName>
</protein>
<accession>A0A6A6GCS2</accession>
<dbReference type="OrthoDB" id="37659at2759"/>
<dbReference type="InterPro" id="IPR046670">
    <property type="entry name" value="DUF6540"/>
</dbReference>
<evidence type="ECO:0000313" key="2">
    <source>
        <dbReference type="Proteomes" id="UP000799538"/>
    </source>
</evidence>
<proteinExistence type="predicted"/>
<reference evidence="2" key="1">
    <citation type="journal article" date="2020" name="Stud. Mycol.">
        <title>101 Dothideomycetes genomes: A test case for predicting lifestyles and emergence of pathogens.</title>
        <authorList>
            <person name="Haridas S."/>
            <person name="Albert R."/>
            <person name="Binder M."/>
            <person name="Bloem J."/>
            <person name="LaButti K."/>
            <person name="Salamov A."/>
            <person name="Andreopoulos B."/>
            <person name="Baker S."/>
            <person name="Barry K."/>
            <person name="Bills G."/>
            <person name="Bluhm B."/>
            <person name="Cannon C."/>
            <person name="Castanera R."/>
            <person name="Culley D."/>
            <person name="Daum C."/>
            <person name="Ezra D."/>
            <person name="Gonzalez J."/>
            <person name="Henrissat B."/>
            <person name="Kuo A."/>
            <person name="Liang C."/>
            <person name="Lipzen A."/>
            <person name="Lutzoni F."/>
            <person name="Magnuson J."/>
            <person name="Mondo S."/>
            <person name="Nolan M."/>
            <person name="Ohm R."/>
            <person name="Pangilinan J."/>
            <person name="Park H.-J."/>
            <person name="Ramirez L."/>
            <person name="Alfaro M."/>
            <person name="Sun H."/>
            <person name="Tritt A."/>
            <person name="Yoshinaga Y."/>
            <person name="Zwiers L.-H."/>
            <person name="Turgeon B."/>
            <person name="Goodwin S."/>
            <person name="Spatafora J."/>
            <person name="Crous P."/>
            <person name="Grigoriev I."/>
        </authorList>
    </citation>
    <scope>NUCLEOTIDE SEQUENCE [LARGE SCALE GENOMIC DNA]</scope>
    <source>
        <strain evidence="2">CECT 20119</strain>
    </source>
</reference>